<organism evidence="2 3">
    <name type="scientific">Rhizobium metallidurans</name>
    <dbReference type="NCBI Taxonomy" id="1265931"/>
    <lineage>
        <taxon>Bacteria</taxon>
        <taxon>Pseudomonadati</taxon>
        <taxon>Pseudomonadota</taxon>
        <taxon>Alphaproteobacteria</taxon>
        <taxon>Hyphomicrobiales</taxon>
        <taxon>Rhizobiaceae</taxon>
        <taxon>Rhizobium/Agrobacterium group</taxon>
        <taxon>Rhizobium</taxon>
    </lineage>
</organism>
<sequence>MGVIDSAWFYEKLSERDASLRDMARFMGLDPSAVSRMLSGERKMSADEQDQIADYLGVALAEVAAHRRGVVAGFAEKKQAGYEGGNTGPVAPDEPPVKMFTEDDVIYKDGKRWMELEDGTLLEVHPAWGCMKGTLTIMPGVDLTAPMDWDEEWGEKLYNE</sequence>
<dbReference type="InterPro" id="IPR001387">
    <property type="entry name" value="Cro/C1-type_HTH"/>
</dbReference>
<dbReference type="GO" id="GO:0003677">
    <property type="term" value="F:DNA binding"/>
    <property type="evidence" value="ECO:0007669"/>
    <property type="project" value="InterPro"/>
</dbReference>
<proteinExistence type="predicted"/>
<dbReference type="Proteomes" id="UP000582090">
    <property type="component" value="Unassembled WGS sequence"/>
</dbReference>
<dbReference type="Gene3D" id="1.10.260.40">
    <property type="entry name" value="lambda repressor-like DNA-binding domains"/>
    <property type="match status" value="1"/>
</dbReference>
<feature type="domain" description="HTH cro/C1-type" evidence="1">
    <location>
        <begin position="19"/>
        <end position="63"/>
    </location>
</feature>
<comment type="caution">
    <text evidence="2">The sequence shown here is derived from an EMBL/GenBank/DDBJ whole genome shotgun (WGS) entry which is preliminary data.</text>
</comment>
<dbReference type="RefSeq" id="WP_183899160.1">
    <property type="nucleotide sequence ID" value="NZ_JACIDW010000002.1"/>
</dbReference>
<gene>
    <name evidence="2" type="ORF">GGQ67_001073</name>
</gene>
<evidence type="ECO:0000259" key="1">
    <source>
        <dbReference type="PROSITE" id="PS50943"/>
    </source>
</evidence>
<dbReference type="SMART" id="SM00530">
    <property type="entry name" value="HTH_XRE"/>
    <property type="match status" value="1"/>
</dbReference>
<evidence type="ECO:0000313" key="3">
    <source>
        <dbReference type="Proteomes" id="UP000582090"/>
    </source>
</evidence>
<dbReference type="CDD" id="cd00093">
    <property type="entry name" value="HTH_XRE"/>
    <property type="match status" value="1"/>
</dbReference>
<evidence type="ECO:0000313" key="2">
    <source>
        <dbReference type="EMBL" id="MBB3963448.1"/>
    </source>
</evidence>
<protein>
    <submittedName>
        <fullName evidence="2">Transcriptional regulator with XRE-family HTH domain</fullName>
    </submittedName>
</protein>
<dbReference type="Pfam" id="PF13560">
    <property type="entry name" value="HTH_31"/>
    <property type="match status" value="1"/>
</dbReference>
<keyword evidence="3" id="KW-1185">Reference proteome</keyword>
<name>A0A7W6CM06_9HYPH</name>
<accession>A0A7W6CM06</accession>
<dbReference type="PROSITE" id="PS50943">
    <property type="entry name" value="HTH_CROC1"/>
    <property type="match status" value="1"/>
</dbReference>
<dbReference type="AlphaFoldDB" id="A0A7W6CM06"/>
<dbReference type="InterPro" id="IPR010982">
    <property type="entry name" value="Lambda_DNA-bd_dom_sf"/>
</dbReference>
<dbReference type="EMBL" id="JACIDW010000002">
    <property type="protein sequence ID" value="MBB3963448.1"/>
    <property type="molecule type" value="Genomic_DNA"/>
</dbReference>
<dbReference type="SUPFAM" id="SSF47413">
    <property type="entry name" value="lambda repressor-like DNA-binding domains"/>
    <property type="match status" value="1"/>
</dbReference>
<reference evidence="2 3" key="1">
    <citation type="submission" date="2020-08" db="EMBL/GenBank/DDBJ databases">
        <title>Genomic Encyclopedia of Type Strains, Phase IV (KMG-IV): sequencing the most valuable type-strain genomes for metagenomic binning, comparative biology and taxonomic classification.</title>
        <authorList>
            <person name="Goeker M."/>
        </authorList>
    </citation>
    <scope>NUCLEOTIDE SEQUENCE [LARGE SCALE GENOMIC DNA]</scope>
    <source>
        <strain evidence="2 3">DSM 26575</strain>
    </source>
</reference>